<dbReference type="InterPro" id="IPR000836">
    <property type="entry name" value="PRTase_dom"/>
</dbReference>
<dbReference type="STRING" id="743718.Isova_1311"/>
<evidence type="ECO:0000256" key="7">
    <source>
        <dbReference type="ARBA" id="ARBA00023235"/>
    </source>
</evidence>
<sequence>MSHPDDPYADLELVPSDDDAPPPDDLPPEPDGWADVAAPVPPSGTPGPSAPPPAPDEAARRAKLAMLRGLLDSAGEGGGTLREQAEEALRALVGRDDAALRDDQWRAIEALVAFRRRALVVQRTGWGKSAVYFVATSLLRSRGAGPTVIVSPLLALMRDQIAAAERAGIRAVTINSANVTEWDEIHRSIAAGEVDVLLCSPERLNNPGFRDEVLPRLAADAGLVVVDEAHCISDWGHDFRPDYRRIRTLLADLPPGIPVLATTATANARVTADVAEQLAVHADGTPADDVLVLRGGLDRESLHLAVLELPDQPTRVAWLVEALQDVDGSGIVYCLTVSAAEQVAEQLRGAGLAVAAYTGRTDPTQRAQLEEDLKENRVKALVATSALGMGFDKPDLAFVVHLGAPSSPIAYYQQVGRAGRGVDDAVVVLLPGHEDRAIWDWFSSQAFPAEAQVRATLGALSAADGPLSTAALETHVDLKRSRLETMLKVLDVDGAVRRVQGGWVATGAEWVYDADRYARVTETRRAEEQAMLDYVATPGCRMAFLRAQLDDPELADGWRCGRCDRCDGVTLPAPPDAEAVAAARAEMDRPGVEVEQRKMWPTGLATLGLELKGRIPADEQAEPGRAVARLDGLGWSVPLRELFAPGTPDGEVPVPLRHAAARTLAAWDAVHAGDGDERRVTVEGVVAIRSVTRPQLTYHLASGLAAYLGVPLIGSVGPAPGAEEPGRHDVNSAMRLAGVARRLRLELGEAALAGLPGRTVLLVDDWTESGWTLTVAARLLRQAGAAAVHPFVLAVR</sequence>
<evidence type="ECO:0000256" key="9">
    <source>
        <dbReference type="ARBA" id="ARBA00034808"/>
    </source>
</evidence>
<dbReference type="KEGG" id="iva:Isova_1311"/>
<evidence type="ECO:0000256" key="4">
    <source>
        <dbReference type="ARBA" id="ARBA00022806"/>
    </source>
</evidence>
<evidence type="ECO:0000313" key="14">
    <source>
        <dbReference type="Proteomes" id="UP000009236"/>
    </source>
</evidence>
<dbReference type="AlphaFoldDB" id="F6FT08"/>
<dbReference type="SUPFAM" id="SSF52540">
    <property type="entry name" value="P-loop containing nucleoside triphosphate hydrolases"/>
    <property type="match status" value="1"/>
</dbReference>
<feature type="compositionally biased region" description="Acidic residues" evidence="10">
    <location>
        <begin position="15"/>
        <end position="28"/>
    </location>
</feature>
<dbReference type="PROSITE" id="PS51194">
    <property type="entry name" value="HELICASE_CTER"/>
    <property type="match status" value="1"/>
</dbReference>
<dbReference type="CDD" id="cd06223">
    <property type="entry name" value="PRTases_typeI"/>
    <property type="match status" value="1"/>
</dbReference>
<dbReference type="eggNOG" id="COG0514">
    <property type="taxonomic scope" value="Bacteria"/>
</dbReference>
<dbReference type="GO" id="GO:0016787">
    <property type="term" value="F:hydrolase activity"/>
    <property type="evidence" value="ECO:0007669"/>
    <property type="project" value="UniProtKB-KW"/>
</dbReference>
<dbReference type="InterPro" id="IPR004589">
    <property type="entry name" value="DNA_helicase_ATP-dep_RecQ"/>
</dbReference>
<evidence type="ECO:0000256" key="3">
    <source>
        <dbReference type="ARBA" id="ARBA00022801"/>
    </source>
</evidence>
<accession>F6FT08</accession>
<dbReference type="eggNOG" id="COG1040">
    <property type="taxonomic scope" value="Bacteria"/>
</dbReference>
<dbReference type="GO" id="GO:0043590">
    <property type="term" value="C:bacterial nucleoid"/>
    <property type="evidence" value="ECO:0007669"/>
    <property type="project" value="TreeGrafter"/>
</dbReference>
<dbReference type="PANTHER" id="PTHR13710">
    <property type="entry name" value="DNA HELICASE RECQ FAMILY MEMBER"/>
    <property type="match status" value="1"/>
</dbReference>
<name>F6FT08_ISOV2</name>
<dbReference type="SMART" id="SM00490">
    <property type="entry name" value="HELICc"/>
    <property type="match status" value="1"/>
</dbReference>
<protein>
    <recommendedName>
        <fullName evidence="9">DNA 3'-5' helicase</fullName>
        <ecNumber evidence="9">5.6.2.4</ecNumber>
    </recommendedName>
</protein>
<evidence type="ECO:0000256" key="8">
    <source>
        <dbReference type="ARBA" id="ARBA00034617"/>
    </source>
</evidence>
<dbReference type="PROSITE" id="PS51192">
    <property type="entry name" value="HELICASE_ATP_BIND_1"/>
    <property type="match status" value="1"/>
</dbReference>
<feature type="compositionally biased region" description="Pro residues" evidence="10">
    <location>
        <begin position="39"/>
        <end position="55"/>
    </location>
</feature>
<dbReference type="Pfam" id="PF00270">
    <property type="entry name" value="DEAD"/>
    <property type="match status" value="1"/>
</dbReference>
<dbReference type="GO" id="GO:0030894">
    <property type="term" value="C:replisome"/>
    <property type="evidence" value="ECO:0007669"/>
    <property type="project" value="TreeGrafter"/>
</dbReference>
<keyword evidence="6" id="KW-0238">DNA-binding</keyword>
<evidence type="ECO:0000259" key="12">
    <source>
        <dbReference type="PROSITE" id="PS51194"/>
    </source>
</evidence>
<proteinExistence type="inferred from homology"/>
<reference evidence="13 14" key="1">
    <citation type="submission" date="2011-05" db="EMBL/GenBank/DDBJ databases">
        <title>Complete sequence of Isoptericola variabilis 225.</title>
        <authorList>
            <consortium name="US DOE Joint Genome Institute"/>
            <person name="Lucas S."/>
            <person name="Han J."/>
            <person name="Lapidus A."/>
            <person name="Cheng J.-F."/>
            <person name="Goodwin L."/>
            <person name="Pitluck S."/>
            <person name="Peters L."/>
            <person name="Mikhailova N."/>
            <person name="Zeytun A."/>
            <person name="Han C."/>
            <person name="Tapia R."/>
            <person name="Land M."/>
            <person name="Hauser L."/>
            <person name="Kyrpides N."/>
            <person name="Ivanova N."/>
            <person name="Pagani I."/>
            <person name="Siebers A."/>
            <person name="Allgaier M."/>
            <person name="Thelen M."/>
            <person name="Hugenholtz P."/>
            <person name="Gladden J."/>
            <person name="Woyke T."/>
        </authorList>
    </citation>
    <scope>NUCLEOTIDE SEQUENCE [LARGE SCALE GENOMIC DNA]</scope>
    <source>
        <strain evidence="14">225</strain>
    </source>
</reference>
<evidence type="ECO:0000256" key="5">
    <source>
        <dbReference type="ARBA" id="ARBA00022840"/>
    </source>
</evidence>
<dbReference type="GO" id="GO:0005737">
    <property type="term" value="C:cytoplasm"/>
    <property type="evidence" value="ECO:0007669"/>
    <property type="project" value="TreeGrafter"/>
</dbReference>
<keyword evidence="3" id="KW-0378">Hydrolase</keyword>
<dbReference type="GO" id="GO:0003677">
    <property type="term" value="F:DNA binding"/>
    <property type="evidence" value="ECO:0007669"/>
    <property type="project" value="UniProtKB-KW"/>
</dbReference>
<keyword evidence="4 13" id="KW-0347">Helicase</keyword>
<dbReference type="InterPro" id="IPR029057">
    <property type="entry name" value="PRTase-like"/>
</dbReference>
<dbReference type="HOGENOM" id="CLU_001103_5_0_11"/>
<dbReference type="InterPro" id="IPR014001">
    <property type="entry name" value="Helicase_ATP-bd"/>
</dbReference>
<keyword evidence="5" id="KW-0067">ATP-binding</keyword>
<feature type="region of interest" description="Disordered" evidence="10">
    <location>
        <begin position="1"/>
        <end position="58"/>
    </location>
</feature>
<keyword evidence="7" id="KW-0413">Isomerase</keyword>
<dbReference type="PANTHER" id="PTHR13710:SF105">
    <property type="entry name" value="ATP-DEPENDENT DNA HELICASE Q1"/>
    <property type="match status" value="1"/>
</dbReference>
<dbReference type="NCBIfam" id="TIGR00614">
    <property type="entry name" value="recQ_fam"/>
    <property type="match status" value="1"/>
</dbReference>
<dbReference type="InterPro" id="IPR001650">
    <property type="entry name" value="Helicase_C-like"/>
</dbReference>
<comment type="catalytic activity">
    <reaction evidence="8">
        <text>Couples ATP hydrolysis with the unwinding of duplex DNA by translocating in the 3'-5' direction.</text>
        <dbReference type="EC" id="5.6.2.4"/>
    </reaction>
</comment>
<keyword evidence="2" id="KW-0547">Nucleotide-binding</keyword>
<dbReference type="EC" id="5.6.2.4" evidence="9"/>
<dbReference type="InterPro" id="IPR011545">
    <property type="entry name" value="DEAD/DEAH_box_helicase_dom"/>
</dbReference>
<dbReference type="GO" id="GO:0006281">
    <property type="term" value="P:DNA repair"/>
    <property type="evidence" value="ECO:0007669"/>
    <property type="project" value="TreeGrafter"/>
</dbReference>
<dbReference type="Proteomes" id="UP000009236">
    <property type="component" value="Chromosome"/>
</dbReference>
<evidence type="ECO:0000256" key="10">
    <source>
        <dbReference type="SAM" id="MobiDB-lite"/>
    </source>
</evidence>
<feature type="domain" description="Helicase C-terminal" evidence="12">
    <location>
        <begin position="315"/>
        <end position="461"/>
    </location>
</feature>
<dbReference type="Gene3D" id="3.40.50.300">
    <property type="entry name" value="P-loop containing nucleotide triphosphate hydrolases"/>
    <property type="match status" value="2"/>
</dbReference>
<dbReference type="SMART" id="SM00487">
    <property type="entry name" value="DEXDc"/>
    <property type="match status" value="1"/>
</dbReference>
<dbReference type="GO" id="GO:0005524">
    <property type="term" value="F:ATP binding"/>
    <property type="evidence" value="ECO:0007669"/>
    <property type="project" value="UniProtKB-KW"/>
</dbReference>
<organism evidence="14">
    <name type="scientific">Isoptericola variabilis (strain 225)</name>
    <dbReference type="NCBI Taxonomy" id="743718"/>
    <lineage>
        <taxon>Bacteria</taxon>
        <taxon>Bacillati</taxon>
        <taxon>Actinomycetota</taxon>
        <taxon>Actinomycetes</taxon>
        <taxon>Micrococcales</taxon>
        <taxon>Promicromonosporaceae</taxon>
        <taxon>Isoptericola</taxon>
    </lineage>
</organism>
<gene>
    <name evidence="13" type="ordered locus">Isova_1311</name>
</gene>
<comment type="similarity">
    <text evidence="1">Belongs to the helicase family. RecQ subfamily.</text>
</comment>
<evidence type="ECO:0000256" key="1">
    <source>
        <dbReference type="ARBA" id="ARBA00005446"/>
    </source>
</evidence>
<evidence type="ECO:0000259" key="11">
    <source>
        <dbReference type="PROSITE" id="PS51192"/>
    </source>
</evidence>
<evidence type="ECO:0000313" key="13">
    <source>
        <dbReference type="EMBL" id="AEG44079.1"/>
    </source>
</evidence>
<dbReference type="GO" id="GO:0006310">
    <property type="term" value="P:DNA recombination"/>
    <property type="evidence" value="ECO:0007669"/>
    <property type="project" value="InterPro"/>
</dbReference>
<evidence type="ECO:0000256" key="6">
    <source>
        <dbReference type="ARBA" id="ARBA00023125"/>
    </source>
</evidence>
<dbReference type="GO" id="GO:0009378">
    <property type="term" value="F:four-way junction helicase activity"/>
    <property type="evidence" value="ECO:0007669"/>
    <property type="project" value="TreeGrafter"/>
</dbReference>
<dbReference type="GO" id="GO:0043138">
    <property type="term" value="F:3'-5' DNA helicase activity"/>
    <property type="evidence" value="ECO:0007669"/>
    <property type="project" value="UniProtKB-EC"/>
</dbReference>
<dbReference type="Gene3D" id="3.40.50.2020">
    <property type="match status" value="1"/>
</dbReference>
<keyword evidence="14" id="KW-1185">Reference proteome</keyword>
<evidence type="ECO:0000256" key="2">
    <source>
        <dbReference type="ARBA" id="ARBA00022741"/>
    </source>
</evidence>
<dbReference type="SUPFAM" id="SSF53271">
    <property type="entry name" value="PRTase-like"/>
    <property type="match status" value="1"/>
</dbReference>
<dbReference type="EMBL" id="CP002810">
    <property type="protein sequence ID" value="AEG44079.1"/>
    <property type="molecule type" value="Genomic_DNA"/>
</dbReference>
<dbReference type="InterPro" id="IPR027417">
    <property type="entry name" value="P-loop_NTPase"/>
</dbReference>
<feature type="domain" description="Helicase ATP-binding" evidence="11">
    <location>
        <begin position="109"/>
        <end position="284"/>
    </location>
</feature>
<dbReference type="PROSITE" id="PS00690">
    <property type="entry name" value="DEAH_ATP_HELICASE"/>
    <property type="match status" value="1"/>
</dbReference>
<dbReference type="InterPro" id="IPR002464">
    <property type="entry name" value="DNA/RNA_helicase_DEAH_CS"/>
</dbReference>
<dbReference type="Pfam" id="PF00271">
    <property type="entry name" value="Helicase_C"/>
    <property type="match status" value="1"/>
</dbReference>